<dbReference type="InterPro" id="IPR025669">
    <property type="entry name" value="AAA_dom"/>
</dbReference>
<dbReference type="PANTHER" id="PTHR13696:SF99">
    <property type="entry name" value="COBYRINIC ACID AC-DIAMIDE SYNTHASE"/>
    <property type="match status" value="1"/>
</dbReference>
<accession>I0GVG7</accession>
<dbReference type="SUPFAM" id="SSF52540">
    <property type="entry name" value="P-loop containing nucleoside triphosphate hydrolases"/>
    <property type="match status" value="1"/>
</dbReference>
<protein>
    <submittedName>
        <fullName evidence="2">Putative ATPase</fullName>
    </submittedName>
</protein>
<dbReference type="InterPro" id="IPR050678">
    <property type="entry name" value="DNA_Partitioning_ATPase"/>
</dbReference>
<geneLocation type="plasmid" evidence="2 3">
    <name>pSRC6</name>
</geneLocation>
<dbReference type="RefSeq" id="WP_014426054.1">
    <property type="nucleotide sequence ID" value="NC_017070.1"/>
</dbReference>
<dbReference type="AlphaFoldDB" id="I0GVG7"/>
<dbReference type="Pfam" id="PF13614">
    <property type="entry name" value="AAA_31"/>
    <property type="match status" value="1"/>
</dbReference>
<dbReference type="OrthoDB" id="9815116at2"/>
<dbReference type="Gene3D" id="3.40.50.300">
    <property type="entry name" value="P-loop containing nucleotide triphosphate hydrolases"/>
    <property type="match status" value="1"/>
</dbReference>
<evidence type="ECO:0000313" key="2">
    <source>
        <dbReference type="EMBL" id="BAL84754.1"/>
    </source>
</evidence>
<dbReference type="CDD" id="cd02042">
    <property type="entry name" value="ParAB_family"/>
    <property type="match status" value="1"/>
</dbReference>
<dbReference type="EMBL" id="AP012295">
    <property type="protein sequence ID" value="BAL84754.1"/>
    <property type="molecule type" value="Genomic_DNA"/>
</dbReference>
<gene>
    <name evidence="2" type="ordered locus">SELR_pSRC600020</name>
</gene>
<proteinExistence type="predicted"/>
<organism evidence="2 3">
    <name type="scientific">Selenomonas ruminantium subsp. lactilytica (strain NBRC 103574 / TAM6421)</name>
    <dbReference type="NCBI Taxonomy" id="927704"/>
    <lineage>
        <taxon>Bacteria</taxon>
        <taxon>Bacillati</taxon>
        <taxon>Bacillota</taxon>
        <taxon>Negativicutes</taxon>
        <taxon>Selenomonadales</taxon>
        <taxon>Selenomonadaceae</taxon>
        <taxon>Selenomonas</taxon>
    </lineage>
</organism>
<keyword evidence="2" id="KW-0614">Plasmid</keyword>
<sequence length="252" mass="27256">MRVVVFSNKKGGVGKTTSALATAAGLVKAGYKVLAIDMDGQGNFGVSSGGEKNVKGTYDFLKGDSLETVLQSNGVYDFIAGDKRLSNAEADFPRIGSESLLRKALKKVAGYDFVIIDTPPAMGLLTLNALVVADDLIICAQSDAYSVAGCMELFGNVELVRENYNENLNIAGILLTRYSTQTNISKQMLPLYEQAAQVMGAVVFNTKIRENIKLTESQVMNKPIYKYAPDSNGAKDYEAFLNEYLEGMKNNG</sequence>
<dbReference type="PANTHER" id="PTHR13696">
    <property type="entry name" value="P-LOOP CONTAINING NUCLEOSIDE TRIPHOSPHATE HYDROLASE"/>
    <property type="match status" value="1"/>
</dbReference>
<feature type="domain" description="AAA" evidence="1">
    <location>
        <begin position="1"/>
        <end position="170"/>
    </location>
</feature>
<dbReference type="HOGENOM" id="CLU_037612_1_4_9"/>
<dbReference type="GeneID" id="61463082"/>
<reference evidence="2 3" key="1">
    <citation type="submission" date="2011-10" db="EMBL/GenBank/DDBJ databases">
        <title>Whole genome sequence of Selenomonas ruminantium subsp. lactilytica TAM6421.</title>
        <authorList>
            <person name="Oguchi A."/>
            <person name="Ankai A."/>
            <person name="Kaneko J."/>
            <person name="Yamada-Narita S."/>
            <person name="Fukui S."/>
            <person name="Takahashi M."/>
            <person name="Onodera T."/>
            <person name="Kojima S."/>
            <person name="Fushimi T."/>
            <person name="Abe N."/>
            <person name="Kamio Y."/>
            <person name="Yamazaki S."/>
            <person name="Fujita N."/>
        </authorList>
    </citation>
    <scope>NUCLEOTIDE SEQUENCE [LARGE SCALE GENOMIC DNA]</scope>
    <source>
        <strain evidence="3">NBRC 103574 / TAM6421</strain>
        <plasmid evidence="2 3">pSRC6</plasmid>
    </source>
</reference>
<dbReference type="InterPro" id="IPR027417">
    <property type="entry name" value="P-loop_NTPase"/>
</dbReference>
<dbReference type="Proteomes" id="UP000007887">
    <property type="component" value="Plasmid pSRC6"/>
</dbReference>
<name>I0GVG7_SELRL</name>
<dbReference type="KEGG" id="sri:SELR_pSRC600020"/>
<evidence type="ECO:0000259" key="1">
    <source>
        <dbReference type="Pfam" id="PF13614"/>
    </source>
</evidence>
<evidence type="ECO:0000313" key="3">
    <source>
        <dbReference type="Proteomes" id="UP000007887"/>
    </source>
</evidence>
<dbReference type="PATRIC" id="fig|927704.6.peg.3565"/>